<dbReference type="InterPro" id="IPR043968">
    <property type="entry name" value="SGNH"/>
</dbReference>
<accession>A0A8J3LXV8</accession>
<keyword evidence="1" id="KW-1133">Transmembrane helix</keyword>
<dbReference type="GO" id="GO:0000271">
    <property type="term" value="P:polysaccharide biosynthetic process"/>
    <property type="evidence" value="ECO:0007669"/>
    <property type="project" value="TreeGrafter"/>
</dbReference>
<keyword evidence="4" id="KW-1185">Reference proteome</keyword>
<dbReference type="Proteomes" id="UP000653674">
    <property type="component" value="Unassembled WGS sequence"/>
</dbReference>
<dbReference type="Pfam" id="PF19040">
    <property type="entry name" value="SGNH"/>
    <property type="match status" value="1"/>
</dbReference>
<feature type="domain" description="SGNH" evidence="2">
    <location>
        <begin position="177"/>
        <end position="396"/>
    </location>
</feature>
<organism evidence="3 4">
    <name type="scientific">Planosporangium flavigriseum</name>
    <dbReference type="NCBI Taxonomy" id="373681"/>
    <lineage>
        <taxon>Bacteria</taxon>
        <taxon>Bacillati</taxon>
        <taxon>Actinomycetota</taxon>
        <taxon>Actinomycetes</taxon>
        <taxon>Micromonosporales</taxon>
        <taxon>Micromonosporaceae</taxon>
        <taxon>Planosporangium</taxon>
    </lineage>
</organism>
<dbReference type="InterPro" id="IPR050879">
    <property type="entry name" value="Acyltransferase_3"/>
</dbReference>
<dbReference type="AlphaFoldDB" id="A0A8J3LXV8"/>
<proteinExistence type="predicted"/>
<dbReference type="GO" id="GO:0016020">
    <property type="term" value="C:membrane"/>
    <property type="evidence" value="ECO:0007669"/>
    <property type="project" value="TreeGrafter"/>
</dbReference>
<dbReference type="PANTHER" id="PTHR23028">
    <property type="entry name" value="ACETYLTRANSFERASE"/>
    <property type="match status" value="1"/>
</dbReference>
<name>A0A8J3LXV8_9ACTN</name>
<protein>
    <recommendedName>
        <fullName evidence="2">SGNH domain-containing protein</fullName>
    </recommendedName>
</protein>
<dbReference type="RefSeq" id="WP_168079634.1">
    <property type="nucleotide sequence ID" value="NZ_BAAAQJ010000012.1"/>
</dbReference>
<sequence length="396" mass="41857">MLGPLAAAATAVLLFVTSDTVGFYYHGGATTIAVVMAVLIGAVELAPASPLARLLSITPARWVGKISYGLYLWHWPVIMFLPEVANLGAKVTGVLILALATVSYYLVELPVRQGRPRFAVSTPLRLAVTVPVVLGCVAASVVVSTNWAIGLQKQQLIAMNGAPCGNGVLMCWRVTAPQGRPVITVVGDSTAMALDPGFVDLARQRGWGYVLAAKQGCGISGLPYTLKAPNPPAPYQVECAKTADERLRTLLDTYHPTMVFALSNFETLHYAGTDSKLVEPLTPEWTAGVHGSLRHFAEQVTASGAALVTPGVLPVSLSAQACLETQKATKNCKPLPASTPTGDAANTIYQQVAGETRGMHLLGARQYICPNGTCPMVVDGLVLRYDGVHFTPQGAR</sequence>
<gene>
    <name evidence="3" type="ORF">Pfl04_39500</name>
</gene>
<evidence type="ECO:0000259" key="2">
    <source>
        <dbReference type="Pfam" id="PF19040"/>
    </source>
</evidence>
<feature type="transmembrane region" description="Helical" evidence="1">
    <location>
        <begin position="28"/>
        <end position="50"/>
    </location>
</feature>
<reference evidence="3" key="1">
    <citation type="submission" date="2021-01" db="EMBL/GenBank/DDBJ databases">
        <title>Whole genome shotgun sequence of Planosporangium flavigriseum NBRC 105377.</title>
        <authorList>
            <person name="Komaki H."/>
            <person name="Tamura T."/>
        </authorList>
    </citation>
    <scope>NUCLEOTIDE SEQUENCE</scope>
    <source>
        <strain evidence="3">NBRC 105377</strain>
    </source>
</reference>
<feature type="transmembrane region" description="Helical" evidence="1">
    <location>
        <begin position="87"/>
        <end position="107"/>
    </location>
</feature>
<dbReference type="SUPFAM" id="SSF52266">
    <property type="entry name" value="SGNH hydrolase"/>
    <property type="match status" value="1"/>
</dbReference>
<dbReference type="EMBL" id="BONU01000033">
    <property type="protein sequence ID" value="GIG75546.1"/>
    <property type="molecule type" value="Genomic_DNA"/>
</dbReference>
<evidence type="ECO:0000313" key="4">
    <source>
        <dbReference type="Proteomes" id="UP000653674"/>
    </source>
</evidence>
<keyword evidence="1" id="KW-0472">Membrane</keyword>
<evidence type="ECO:0000313" key="3">
    <source>
        <dbReference type="EMBL" id="GIG75546.1"/>
    </source>
</evidence>
<comment type="caution">
    <text evidence="3">The sequence shown here is derived from an EMBL/GenBank/DDBJ whole genome shotgun (WGS) entry which is preliminary data.</text>
</comment>
<dbReference type="PANTHER" id="PTHR23028:SF53">
    <property type="entry name" value="ACYL_TRANSF_3 DOMAIN-CONTAINING PROTEIN"/>
    <property type="match status" value="1"/>
</dbReference>
<keyword evidence="1" id="KW-0812">Transmembrane</keyword>
<feature type="transmembrane region" description="Helical" evidence="1">
    <location>
        <begin position="128"/>
        <end position="149"/>
    </location>
</feature>
<evidence type="ECO:0000256" key="1">
    <source>
        <dbReference type="SAM" id="Phobius"/>
    </source>
</evidence>